<comment type="caution">
    <text evidence="2">The sequence shown here is derived from an EMBL/GenBank/DDBJ whole genome shotgun (WGS) entry which is preliminary data.</text>
</comment>
<dbReference type="EMBL" id="JBHSXI010000001">
    <property type="protein sequence ID" value="MFC6887905.1"/>
    <property type="molecule type" value="Genomic_DNA"/>
</dbReference>
<keyword evidence="3" id="KW-1185">Reference proteome</keyword>
<evidence type="ECO:0000313" key="2">
    <source>
        <dbReference type="EMBL" id="MFC6887905.1"/>
    </source>
</evidence>
<dbReference type="RefSeq" id="WP_379764424.1">
    <property type="nucleotide sequence ID" value="NZ_JBHSXI010000001.1"/>
</dbReference>
<sequence>MTDDDMGHASSLPEQLRQAEEDDDIPASSPERSSIRLAVDGELLNSNNPIDYLVGLLLEGKRYDGAWDGDEEAVAKYAIASWCQEIGWAPDLTDYDVGEQVDLGDEVPYLNAAFYDHEHAVDDQESDDA</sequence>
<reference evidence="2 3" key="1">
    <citation type="journal article" date="2019" name="Int. J. Syst. Evol. Microbiol.">
        <title>The Global Catalogue of Microorganisms (GCM) 10K type strain sequencing project: providing services to taxonomists for standard genome sequencing and annotation.</title>
        <authorList>
            <consortium name="The Broad Institute Genomics Platform"/>
            <consortium name="The Broad Institute Genome Sequencing Center for Infectious Disease"/>
            <person name="Wu L."/>
            <person name="Ma J."/>
        </authorList>
    </citation>
    <scope>NUCLEOTIDE SEQUENCE [LARGE SCALE GENOMIC DNA]</scope>
    <source>
        <strain evidence="2 3">Y73</strain>
    </source>
</reference>
<dbReference type="Proteomes" id="UP001596333">
    <property type="component" value="Unassembled WGS sequence"/>
</dbReference>
<protein>
    <submittedName>
        <fullName evidence="2">Uncharacterized protein</fullName>
    </submittedName>
</protein>
<gene>
    <name evidence="2" type="ORF">ACFQEY_02380</name>
</gene>
<name>A0ABD5UEL6_9EURY</name>
<proteinExistence type="predicted"/>
<organism evidence="2 3">
    <name type="scientific">Halorubrum trueperi</name>
    <dbReference type="NCBI Taxonomy" id="2004704"/>
    <lineage>
        <taxon>Archaea</taxon>
        <taxon>Methanobacteriati</taxon>
        <taxon>Methanobacteriota</taxon>
        <taxon>Stenosarchaea group</taxon>
        <taxon>Halobacteria</taxon>
        <taxon>Halobacteriales</taxon>
        <taxon>Haloferacaceae</taxon>
        <taxon>Halorubrum</taxon>
    </lineage>
</organism>
<evidence type="ECO:0000313" key="3">
    <source>
        <dbReference type="Proteomes" id="UP001596333"/>
    </source>
</evidence>
<dbReference type="AlphaFoldDB" id="A0ABD5UEL6"/>
<evidence type="ECO:0000256" key="1">
    <source>
        <dbReference type="SAM" id="MobiDB-lite"/>
    </source>
</evidence>
<accession>A0ABD5UEL6</accession>
<feature type="region of interest" description="Disordered" evidence="1">
    <location>
        <begin position="1"/>
        <end position="32"/>
    </location>
</feature>